<name>I6Z6D0_MELRP</name>
<dbReference type="InterPro" id="IPR004843">
    <property type="entry name" value="Calcineurin-like_PHP"/>
</dbReference>
<sequence length="301" mass="34395">MKIAHISDLHLNRKFRRKNLEKTERLIEFALNNLADHIVITGDISDNSDERDFADLRELLIKYDLFHSDRVSVVIGNHDIFGGVELASDIIDFPSRCEKTNYELKVEIFCEHFSSLFDSTVTVNEGKRFPYLKILNDIALIGINSVDYYSKLKNPFASNGKVSKSEREEIDMLLSAAEMESKEKIVLIHHHFYKNSEESKSSGKSIWSRIESHTMKLRGKKKLLSLFKRRGVRIIMHGHSHDMKLYERKGIVILNAGASVDGAGSSLFLVDIDPNNLNISPEVLPQVNSKMSDYFREPAIL</sequence>
<evidence type="ECO:0000259" key="5">
    <source>
        <dbReference type="Pfam" id="PF00149"/>
    </source>
</evidence>
<evidence type="ECO:0000256" key="4">
    <source>
        <dbReference type="ARBA" id="ARBA00025742"/>
    </source>
</evidence>
<keyword evidence="1" id="KW-0479">Metal-binding</keyword>
<organism evidence="6 7">
    <name type="scientific">Melioribacter roseus (strain DSM 23840 / JCM 17771 / VKM B-2668 / P3M-2)</name>
    <dbReference type="NCBI Taxonomy" id="1191523"/>
    <lineage>
        <taxon>Bacteria</taxon>
        <taxon>Pseudomonadati</taxon>
        <taxon>Ignavibacteriota</taxon>
        <taxon>Ignavibacteria</taxon>
        <taxon>Ignavibacteriales</taxon>
        <taxon>Melioribacteraceae</taxon>
        <taxon>Melioribacter</taxon>
    </lineage>
</organism>
<dbReference type="PANTHER" id="PTHR42988:SF2">
    <property type="entry name" value="CYCLIC NUCLEOTIDE PHOSPHODIESTERASE CBUA0032-RELATED"/>
    <property type="match status" value="1"/>
</dbReference>
<dbReference type="Proteomes" id="UP000009011">
    <property type="component" value="Chromosome"/>
</dbReference>
<dbReference type="eggNOG" id="COG1409">
    <property type="taxonomic scope" value="Bacteria"/>
</dbReference>
<dbReference type="GO" id="GO:0016787">
    <property type="term" value="F:hydrolase activity"/>
    <property type="evidence" value="ECO:0007669"/>
    <property type="project" value="UniProtKB-KW"/>
</dbReference>
<protein>
    <submittedName>
        <fullName evidence="6">Metallophosphoesterase</fullName>
    </submittedName>
</protein>
<gene>
    <name evidence="6" type="ordered locus">MROS_1483</name>
</gene>
<dbReference type="GO" id="GO:0046872">
    <property type="term" value="F:metal ion binding"/>
    <property type="evidence" value="ECO:0007669"/>
    <property type="project" value="UniProtKB-KW"/>
</dbReference>
<comment type="similarity">
    <text evidence="4">Belongs to the cyclic nucleotide phosphodiesterase class-III family.</text>
</comment>
<feature type="domain" description="Calcineurin-like phosphoesterase" evidence="5">
    <location>
        <begin position="1"/>
        <end position="242"/>
    </location>
</feature>
<dbReference type="AlphaFoldDB" id="I6Z6D0"/>
<proteinExistence type="inferred from homology"/>
<dbReference type="OrthoDB" id="597003at2"/>
<keyword evidence="3" id="KW-0408">Iron</keyword>
<dbReference type="PANTHER" id="PTHR42988">
    <property type="entry name" value="PHOSPHOHYDROLASE"/>
    <property type="match status" value="1"/>
</dbReference>
<evidence type="ECO:0000313" key="6">
    <source>
        <dbReference type="EMBL" id="AFN74720.1"/>
    </source>
</evidence>
<evidence type="ECO:0000256" key="2">
    <source>
        <dbReference type="ARBA" id="ARBA00022801"/>
    </source>
</evidence>
<dbReference type="Pfam" id="PF00149">
    <property type="entry name" value="Metallophos"/>
    <property type="match status" value="1"/>
</dbReference>
<evidence type="ECO:0000256" key="3">
    <source>
        <dbReference type="ARBA" id="ARBA00023004"/>
    </source>
</evidence>
<keyword evidence="7" id="KW-1185">Reference proteome</keyword>
<accession>I6Z6D0</accession>
<dbReference type="Gene3D" id="3.60.21.10">
    <property type="match status" value="1"/>
</dbReference>
<dbReference type="InterPro" id="IPR029052">
    <property type="entry name" value="Metallo-depent_PP-like"/>
</dbReference>
<dbReference type="SUPFAM" id="SSF56300">
    <property type="entry name" value="Metallo-dependent phosphatases"/>
    <property type="match status" value="1"/>
</dbReference>
<dbReference type="RefSeq" id="WP_014856154.1">
    <property type="nucleotide sequence ID" value="NC_018178.1"/>
</dbReference>
<dbReference type="KEGG" id="mro:MROS_1483"/>
<evidence type="ECO:0000256" key="1">
    <source>
        <dbReference type="ARBA" id="ARBA00022723"/>
    </source>
</evidence>
<evidence type="ECO:0000313" key="7">
    <source>
        <dbReference type="Proteomes" id="UP000009011"/>
    </source>
</evidence>
<dbReference type="HOGENOM" id="CLU_959280_0_0_10"/>
<reference evidence="6 7" key="1">
    <citation type="journal article" date="2013" name="PLoS ONE">
        <title>Genomic analysis of Melioribacter roseus, facultatively anaerobic organotrophic bacterium representing a novel deep lineage within Bacteriodetes/Chlorobi group.</title>
        <authorList>
            <person name="Kadnikov V.V."/>
            <person name="Mardanov A.V."/>
            <person name="Podosokorskaya O.A."/>
            <person name="Gavrilov S.N."/>
            <person name="Kublanov I.V."/>
            <person name="Beletsky A.V."/>
            <person name="Bonch-Osmolovskaya E.A."/>
            <person name="Ravin N.V."/>
        </authorList>
    </citation>
    <scope>NUCLEOTIDE SEQUENCE [LARGE SCALE GENOMIC DNA]</scope>
    <source>
        <strain evidence="7">JCM 17771 / P3M-2</strain>
    </source>
</reference>
<dbReference type="STRING" id="1191523.MROS_1483"/>
<dbReference type="InterPro" id="IPR050884">
    <property type="entry name" value="CNP_phosphodiesterase-III"/>
</dbReference>
<dbReference type="EMBL" id="CP003557">
    <property type="protein sequence ID" value="AFN74720.1"/>
    <property type="molecule type" value="Genomic_DNA"/>
</dbReference>
<keyword evidence="2" id="KW-0378">Hydrolase</keyword>